<proteinExistence type="predicted"/>
<gene>
    <name evidence="1" type="ORF">FTUN_1023</name>
</gene>
<name>A0A6M5YJR6_9BACT</name>
<dbReference type="Proteomes" id="UP000503447">
    <property type="component" value="Chromosome"/>
</dbReference>
<reference evidence="2" key="1">
    <citation type="submission" date="2020-05" db="EMBL/GenBank/DDBJ databases">
        <title>Frigoriglobus tundricola gen. nov., sp. nov., a psychrotolerant cellulolytic planctomycete of the family Gemmataceae with two divergent copies of 16S rRNA gene.</title>
        <authorList>
            <person name="Kulichevskaya I.S."/>
            <person name="Ivanova A.A."/>
            <person name="Naumoff D.G."/>
            <person name="Beletsky A.V."/>
            <person name="Rijpstra W.I.C."/>
            <person name="Sinninghe Damste J.S."/>
            <person name="Mardanov A.V."/>
            <person name="Ravin N.V."/>
            <person name="Dedysh S.N."/>
        </authorList>
    </citation>
    <scope>NUCLEOTIDE SEQUENCE [LARGE SCALE GENOMIC DNA]</scope>
    <source>
        <strain evidence="2">PL17</strain>
    </source>
</reference>
<protein>
    <submittedName>
        <fullName evidence="1">Uncharacterized protein</fullName>
    </submittedName>
</protein>
<dbReference type="AlphaFoldDB" id="A0A6M5YJR6"/>
<organism evidence="1 2">
    <name type="scientific">Frigoriglobus tundricola</name>
    <dbReference type="NCBI Taxonomy" id="2774151"/>
    <lineage>
        <taxon>Bacteria</taxon>
        <taxon>Pseudomonadati</taxon>
        <taxon>Planctomycetota</taxon>
        <taxon>Planctomycetia</taxon>
        <taxon>Gemmatales</taxon>
        <taxon>Gemmataceae</taxon>
        <taxon>Frigoriglobus</taxon>
    </lineage>
</organism>
<accession>A0A6M5YJR6</accession>
<sequence length="40" mass="4751">MTRRTRDVKLPRADAHFLLVHARHLIDIVPTFEPRSTLRN</sequence>
<dbReference type="EMBL" id="CP053452">
    <property type="protein sequence ID" value="QJW93516.1"/>
    <property type="molecule type" value="Genomic_DNA"/>
</dbReference>
<evidence type="ECO:0000313" key="1">
    <source>
        <dbReference type="EMBL" id="QJW93516.1"/>
    </source>
</evidence>
<evidence type="ECO:0000313" key="2">
    <source>
        <dbReference type="Proteomes" id="UP000503447"/>
    </source>
</evidence>
<keyword evidence="2" id="KW-1185">Reference proteome</keyword>
<dbReference type="KEGG" id="ftj:FTUN_1023"/>